<dbReference type="EMBL" id="KN569347">
    <property type="protein sequence ID" value="KHJ84262.1"/>
    <property type="molecule type" value="Genomic_DNA"/>
</dbReference>
<evidence type="ECO:0000313" key="2">
    <source>
        <dbReference type="Proteomes" id="UP000053660"/>
    </source>
</evidence>
<reference evidence="1 2" key="1">
    <citation type="submission" date="2014-03" db="EMBL/GenBank/DDBJ databases">
        <title>Draft genome of the hookworm Oesophagostomum dentatum.</title>
        <authorList>
            <person name="Mitreva M."/>
        </authorList>
    </citation>
    <scope>NUCLEOTIDE SEQUENCE [LARGE SCALE GENOMIC DNA]</scope>
    <source>
        <strain evidence="1 2">OD-Hann</strain>
    </source>
</reference>
<organism evidence="1 2">
    <name type="scientific">Oesophagostomum dentatum</name>
    <name type="common">Nodular worm</name>
    <dbReference type="NCBI Taxonomy" id="61180"/>
    <lineage>
        <taxon>Eukaryota</taxon>
        <taxon>Metazoa</taxon>
        <taxon>Ecdysozoa</taxon>
        <taxon>Nematoda</taxon>
        <taxon>Chromadorea</taxon>
        <taxon>Rhabditida</taxon>
        <taxon>Rhabditina</taxon>
        <taxon>Rhabditomorpha</taxon>
        <taxon>Strongyloidea</taxon>
        <taxon>Strongylidae</taxon>
        <taxon>Oesophagostomum</taxon>
    </lineage>
</organism>
<gene>
    <name evidence="1" type="ORF">OESDEN_16027</name>
</gene>
<dbReference type="AlphaFoldDB" id="A0A0B1SL59"/>
<accession>A0A0B1SL59</accession>
<keyword evidence="2" id="KW-1185">Reference proteome</keyword>
<proteinExistence type="predicted"/>
<sequence length="110" mass="12669">MFLDVFEVQGETYQVLTAVLNAIGDNYEFPLIKENCDEKKIEMGAVRRAVRKLPKAFRDHRRIMENLSISCGQKREEIEKANDEDPQLQLALRAAYLGLSKYYVVSNGEK</sequence>
<evidence type="ECO:0000313" key="1">
    <source>
        <dbReference type="EMBL" id="KHJ84262.1"/>
    </source>
</evidence>
<protein>
    <submittedName>
        <fullName evidence="1">Uncharacterized protein</fullName>
    </submittedName>
</protein>
<dbReference type="Proteomes" id="UP000053660">
    <property type="component" value="Unassembled WGS sequence"/>
</dbReference>
<name>A0A0B1SL59_OESDE</name>